<evidence type="ECO:0000256" key="1">
    <source>
        <dbReference type="ARBA" id="ARBA00009617"/>
    </source>
</evidence>
<feature type="transmembrane region" description="Helical" evidence="2">
    <location>
        <begin position="44"/>
        <end position="62"/>
    </location>
</feature>
<dbReference type="HOGENOM" id="CLU_027408_0_2_0"/>
<keyword evidence="2" id="KW-0812">Transmembrane</keyword>
<feature type="transmembrane region" description="Helical" evidence="2">
    <location>
        <begin position="21"/>
        <end position="38"/>
    </location>
</feature>
<evidence type="ECO:0000313" key="3">
    <source>
        <dbReference type="EMBL" id="ABJ83669.1"/>
    </source>
</evidence>
<organism evidence="3">
    <name type="scientific">Solibacter usitatus (strain Ellin6076)</name>
    <dbReference type="NCBI Taxonomy" id="234267"/>
    <lineage>
        <taxon>Bacteria</taxon>
        <taxon>Pseudomonadati</taxon>
        <taxon>Acidobacteriota</taxon>
        <taxon>Terriglobia</taxon>
        <taxon>Bryobacterales</taxon>
        <taxon>Solibacteraceae</taxon>
        <taxon>Candidatus Solibacter</taxon>
    </lineage>
</organism>
<feature type="transmembrane region" description="Helical" evidence="2">
    <location>
        <begin position="183"/>
        <end position="203"/>
    </location>
</feature>
<accession>Q024A7</accession>
<reference evidence="3" key="1">
    <citation type="submission" date="2006-10" db="EMBL/GenBank/DDBJ databases">
        <title>Complete sequence of Solibacter usitatus Ellin6076.</title>
        <authorList>
            <consortium name="US DOE Joint Genome Institute"/>
            <person name="Copeland A."/>
            <person name="Lucas S."/>
            <person name="Lapidus A."/>
            <person name="Barry K."/>
            <person name="Detter J.C."/>
            <person name="Glavina del Rio T."/>
            <person name="Hammon N."/>
            <person name="Israni S."/>
            <person name="Dalin E."/>
            <person name="Tice H."/>
            <person name="Pitluck S."/>
            <person name="Thompson L.S."/>
            <person name="Brettin T."/>
            <person name="Bruce D."/>
            <person name="Han C."/>
            <person name="Tapia R."/>
            <person name="Gilna P."/>
            <person name="Schmutz J."/>
            <person name="Larimer F."/>
            <person name="Land M."/>
            <person name="Hauser L."/>
            <person name="Kyrpides N."/>
            <person name="Mikhailova N."/>
            <person name="Janssen P.H."/>
            <person name="Kuske C.R."/>
            <person name="Richardson P."/>
        </authorList>
    </citation>
    <scope>NUCLEOTIDE SEQUENCE</scope>
    <source>
        <strain evidence="3">Ellin6076</strain>
    </source>
</reference>
<dbReference type="InterPro" id="IPR036259">
    <property type="entry name" value="MFS_trans_sf"/>
</dbReference>
<dbReference type="GO" id="GO:0008643">
    <property type="term" value="P:carbohydrate transport"/>
    <property type="evidence" value="ECO:0007669"/>
    <property type="project" value="InterPro"/>
</dbReference>
<feature type="transmembrane region" description="Helical" evidence="2">
    <location>
        <begin position="398"/>
        <end position="421"/>
    </location>
</feature>
<dbReference type="InterPro" id="IPR001927">
    <property type="entry name" value="Na/Gal_symport"/>
</dbReference>
<proteinExistence type="inferred from homology"/>
<dbReference type="KEGG" id="sus:Acid_2680"/>
<dbReference type="eggNOG" id="COG2211">
    <property type="taxonomic scope" value="Bacteria"/>
</dbReference>
<sequence length="491" mass="54163" precursor="true">MQSSQKLSFFEKAGYSLGDGAANFVFMTMILFQLNFYTDTMGIAAAYAGTLLLVGRLWDAFFDPMMGVMADRTNTRWGKFRPWVLWTSVPWGIAMVLAYTNPGLGSTGNLVWACLTNILLMTLYSANNTPYSAMTGVMTGDGNERTSLSSFRFVAAMIAQLIVGGFTLPLVAKLGQGNNAKGWQLTMSLWAVVCVVLFVITFLTTRERIQPDPAQKSDPKRDFAALLKNGPWIAMFILTLAHFIVLAMRGGTMFYYFQYYVNQDRLFDLLQSLGLTNSHAYLLNVFGLVVDANRSNVASVGFSLLNITSQFVTVIGVLCSTWLAMRFGKKAVALVGFSLTTVFMAAFVLLPAEAIGTTFLMEYLRALTYAPTIPLIWAMFADVADYSEWKTGRRTTGVIYATILFGLKTGLSLGGAMAGWLLSGYGYRPNAVQTPEALQGIRMTISIYPAIFFVIVIACLAGYRISKKLNLQIQDELADRRRKFATASESL</sequence>
<dbReference type="CDD" id="cd17332">
    <property type="entry name" value="MFS_MelB_like"/>
    <property type="match status" value="1"/>
</dbReference>
<evidence type="ECO:0000256" key="2">
    <source>
        <dbReference type="SAM" id="Phobius"/>
    </source>
</evidence>
<dbReference type="GO" id="GO:0015293">
    <property type="term" value="F:symporter activity"/>
    <property type="evidence" value="ECO:0007669"/>
    <property type="project" value="InterPro"/>
</dbReference>
<feature type="transmembrane region" description="Helical" evidence="2">
    <location>
        <begin position="441"/>
        <end position="463"/>
    </location>
</feature>
<feature type="transmembrane region" description="Helical" evidence="2">
    <location>
        <begin position="232"/>
        <end position="257"/>
    </location>
</feature>
<dbReference type="EMBL" id="CP000473">
    <property type="protein sequence ID" value="ABJ83669.1"/>
    <property type="molecule type" value="Genomic_DNA"/>
</dbReference>
<dbReference type="InterPro" id="IPR039672">
    <property type="entry name" value="MFS_2"/>
</dbReference>
<dbReference type="NCBIfam" id="TIGR00792">
    <property type="entry name" value="gph"/>
    <property type="match status" value="1"/>
</dbReference>
<feature type="transmembrane region" description="Helical" evidence="2">
    <location>
        <begin position="269"/>
        <end position="290"/>
    </location>
</feature>
<feature type="transmembrane region" description="Helical" evidence="2">
    <location>
        <begin position="302"/>
        <end position="324"/>
    </location>
</feature>
<keyword evidence="2" id="KW-1133">Transmembrane helix</keyword>
<dbReference type="AlphaFoldDB" id="Q024A7"/>
<feature type="transmembrane region" description="Helical" evidence="2">
    <location>
        <begin position="83"/>
        <end position="100"/>
    </location>
</feature>
<dbReference type="STRING" id="234267.Acid_2680"/>
<protein>
    <submittedName>
        <fullName evidence="3">Sugar (Glycoside-Pentoside-Hexuronide) transporter</fullName>
    </submittedName>
</protein>
<gene>
    <name evidence="3" type="ordered locus">Acid_2680</name>
</gene>
<dbReference type="InParanoid" id="Q024A7"/>
<feature type="transmembrane region" description="Helical" evidence="2">
    <location>
        <begin position="151"/>
        <end position="171"/>
    </location>
</feature>
<dbReference type="SUPFAM" id="SSF103473">
    <property type="entry name" value="MFS general substrate transporter"/>
    <property type="match status" value="1"/>
</dbReference>
<dbReference type="Pfam" id="PF13347">
    <property type="entry name" value="MFS_2"/>
    <property type="match status" value="2"/>
</dbReference>
<dbReference type="FunCoup" id="Q024A7">
    <property type="interactions" value="200"/>
</dbReference>
<keyword evidence="2" id="KW-0472">Membrane</keyword>
<comment type="similarity">
    <text evidence="1">Belongs to the sodium:galactoside symporter (TC 2.A.2) family.</text>
</comment>
<feature type="transmembrane region" description="Helical" evidence="2">
    <location>
        <begin position="331"/>
        <end position="351"/>
    </location>
</feature>
<dbReference type="PANTHER" id="PTHR11328">
    <property type="entry name" value="MAJOR FACILITATOR SUPERFAMILY DOMAIN-CONTAINING PROTEIN"/>
    <property type="match status" value="1"/>
</dbReference>
<dbReference type="GO" id="GO:0005886">
    <property type="term" value="C:plasma membrane"/>
    <property type="evidence" value="ECO:0007669"/>
    <property type="project" value="TreeGrafter"/>
</dbReference>
<dbReference type="GO" id="GO:0006814">
    <property type="term" value="P:sodium ion transport"/>
    <property type="evidence" value="ECO:0007669"/>
    <property type="project" value="InterPro"/>
</dbReference>
<name>Q024A7_SOLUE</name>
<dbReference type="PANTHER" id="PTHR11328:SF24">
    <property type="entry name" value="MAJOR FACILITATOR SUPERFAMILY (MFS) PROFILE DOMAIN-CONTAINING PROTEIN"/>
    <property type="match status" value="1"/>
</dbReference>
<dbReference type="Gene3D" id="1.20.1250.20">
    <property type="entry name" value="MFS general substrate transporter like domains"/>
    <property type="match status" value="1"/>
</dbReference>